<dbReference type="SMART" id="SM00849">
    <property type="entry name" value="Lactamase_B"/>
    <property type="match status" value="1"/>
</dbReference>
<evidence type="ECO:0000256" key="10">
    <source>
        <dbReference type="ARBA" id="ARBA00022801"/>
    </source>
</evidence>
<comment type="subunit">
    <text evidence="5">Monomer.</text>
</comment>
<keyword evidence="15" id="KW-1185">Reference proteome</keyword>
<comment type="catalytic activity">
    <reaction evidence="1">
        <text>a beta-lactam + H2O = a substituted beta-amino acid</text>
        <dbReference type="Rhea" id="RHEA:20401"/>
        <dbReference type="ChEBI" id="CHEBI:15377"/>
        <dbReference type="ChEBI" id="CHEBI:35627"/>
        <dbReference type="ChEBI" id="CHEBI:140347"/>
        <dbReference type="EC" id="3.5.2.6"/>
    </reaction>
</comment>
<evidence type="ECO:0000256" key="2">
    <source>
        <dbReference type="ARBA" id="ARBA00001947"/>
    </source>
</evidence>
<sequence length="244" mass="26916">MKKNFAYLISLLVLLSCNTRKSPVSYETETLKINQLTEHTFQHITYLQTESFGKVPCNGMIVISDGEAIIFDTPNTDAESEELMQWIQNELKCTIKAVVPTHFHTDCLGGLQAFHNRDIPSYAYSKTLELAALNNTPIPQHGFTNQLELSVGNETVILDYLGEGHTIDNSIGYFPLDQVLFGGCLIKSLGAGKGYLGDANIAEWPKTVSKLKSKYPEISVVVPGHGKAGATDLFDFTITLFGEH</sequence>
<evidence type="ECO:0000256" key="11">
    <source>
        <dbReference type="ARBA" id="ARBA00022833"/>
    </source>
</evidence>
<dbReference type="InterPro" id="IPR050855">
    <property type="entry name" value="NDM-1-like"/>
</dbReference>
<dbReference type="PROSITE" id="PS51257">
    <property type="entry name" value="PROKAR_LIPOPROTEIN"/>
    <property type="match status" value="1"/>
</dbReference>
<dbReference type="Gene3D" id="3.60.15.10">
    <property type="entry name" value="Ribonuclease Z/Hydroxyacylglutathione hydrolase-like"/>
    <property type="match status" value="1"/>
</dbReference>
<dbReference type="CDD" id="cd16302">
    <property type="entry name" value="CcrA-like_MBL-B1"/>
    <property type="match status" value="1"/>
</dbReference>
<accession>A0ABV8PPG5</accession>
<evidence type="ECO:0000256" key="8">
    <source>
        <dbReference type="ARBA" id="ARBA00022729"/>
    </source>
</evidence>
<dbReference type="InterPro" id="IPR036866">
    <property type="entry name" value="RibonucZ/Hydroxyglut_hydro"/>
</dbReference>
<dbReference type="InterPro" id="IPR058199">
    <property type="entry name" value="BlaB//VIM/IMP-1"/>
</dbReference>
<evidence type="ECO:0000256" key="9">
    <source>
        <dbReference type="ARBA" id="ARBA00022764"/>
    </source>
</evidence>
<evidence type="ECO:0000256" key="1">
    <source>
        <dbReference type="ARBA" id="ARBA00001526"/>
    </source>
</evidence>
<comment type="caution">
    <text evidence="14">The sequence shown here is derived from an EMBL/GenBank/DDBJ whole genome shotgun (WGS) entry which is preliminary data.</text>
</comment>
<evidence type="ECO:0000313" key="14">
    <source>
        <dbReference type="EMBL" id="MFC4221080.1"/>
    </source>
</evidence>
<dbReference type="InterPro" id="IPR001279">
    <property type="entry name" value="Metallo-B-lactamas"/>
</dbReference>
<evidence type="ECO:0000256" key="6">
    <source>
        <dbReference type="ARBA" id="ARBA00012865"/>
    </source>
</evidence>
<comment type="similarity">
    <text evidence="4">Belongs to the metallo-beta-lactamase superfamily. Class-B beta-lactamase family.</text>
</comment>
<evidence type="ECO:0000256" key="4">
    <source>
        <dbReference type="ARBA" id="ARBA00005250"/>
    </source>
</evidence>
<dbReference type="NCBIfam" id="NF033088">
    <property type="entry name" value="bla_subclass_B1"/>
    <property type="match status" value="1"/>
</dbReference>
<evidence type="ECO:0000256" key="7">
    <source>
        <dbReference type="ARBA" id="ARBA00022723"/>
    </source>
</evidence>
<keyword evidence="11" id="KW-0862">Zinc</keyword>
<dbReference type="RefSeq" id="WP_379765210.1">
    <property type="nucleotide sequence ID" value="NZ_JBHSCL010000007.1"/>
</dbReference>
<dbReference type="PANTHER" id="PTHR42951">
    <property type="entry name" value="METALLO-BETA-LACTAMASE DOMAIN-CONTAINING"/>
    <property type="match status" value="1"/>
</dbReference>
<evidence type="ECO:0000256" key="5">
    <source>
        <dbReference type="ARBA" id="ARBA00011245"/>
    </source>
</evidence>
<gene>
    <name evidence="14" type="primary">bla</name>
    <name evidence="14" type="ORF">ACFOWS_13085</name>
</gene>
<dbReference type="PANTHER" id="PTHR42951:SF4">
    <property type="entry name" value="ACYL-COENZYME A THIOESTERASE MBLAC2"/>
    <property type="match status" value="1"/>
</dbReference>
<keyword evidence="12" id="KW-0046">Antibiotic resistance</keyword>
<keyword evidence="7" id="KW-0479">Metal-binding</keyword>
<evidence type="ECO:0000313" key="15">
    <source>
        <dbReference type="Proteomes" id="UP001595841"/>
    </source>
</evidence>
<evidence type="ECO:0000256" key="12">
    <source>
        <dbReference type="ARBA" id="ARBA00023251"/>
    </source>
</evidence>
<name>A0ABV8PPG5_9FLAO</name>
<evidence type="ECO:0000259" key="13">
    <source>
        <dbReference type="SMART" id="SM00849"/>
    </source>
</evidence>
<dbReference type="EMBL" id="JBHSCL010000007">
    <property type="protein sequence ID" value="MFC4221080.1"/>
    <property type="molecule type" value="Genomic_DNA"/>
</dbReference>
<dbReference type="Proteomes" id="UP001595841">
    <property type="component" value="Unassembled WGS sequence"/>
</dbReference>
<dbReference type="SUPFAM" id="SSF56281">
    <property type="entry name" value="Metallo-hydrolase/oxidoreductase"/>
    <property type="match status" value="1"/>
</dbReference>
<organism evidence="14 15">
    <name type="scientific">Flagellimonas marina</name>
    <dbReference type="NCBI Taxonomy" id="1775168"/>
    <lineage>
        <taxon>Bacteria</taxon>
        <taxon>Pseudomonadati</taxon>
        <taxon>Bacteroidota</taxon>
        <taxon>Flavobacteriia</taxon>
        <taxon>Flavobacteriales</taxon>
        <taxon>Flavobacteriaceae</taxon>
        <taxon>Flagellimonas</taxon>
    </lineage>
</organism>
<keyword evidence="10 14" id="KW-0378">Hydrolase</keyword>
<dbReference type="InterPro" id="IPR001018">
    <property type="entry name" value="Beta-lactamase_class-B_CS"/>
</dbReference>
<dbReference type="GO" id="GO:0008800">
    <property type="term" value="F:beta-lactamase activity"/>
    <property type="evidence" value="ECO:0007669"/>
    <property type="project" value="UniProtKB-EC"/>
</dbReference>
<keyword evidence="9" id="KW-0574">Periplasm</keyword>
<evidence type="ECO:0000256" key="3">
    <source>
        <dbReference type="ARBA" id="ARBA00004418"/>
    </source>
</evidence>
<proteinExistence type="inferred from homology"/>
<protein>
    <recommendedName>
        <fullName evidence="6">beta-lactamase</fullName>
        <ecNumber evidence="6">3.5.2.6</ecNumber>
    </recommendedName>
</protein>
<dbReference type="PROSITE" id="PS00744">
    <property type="entry name" value="BETA_LACTAMASE_B_2"/>
    <property type="match status" value="1"/>
</dbReference>
<comment type="subcellular location">
    <subcellularLocation>
        <location evidence="3">Periplasm</location>
    </subcellularLocation>
</comment>
<reference evidence="15" key="1">
    <citation type="journal article" date="2019" name="Int. J. Syst. Evol. Microbiol.">
        <title>The Global Catalogue of Microorganisms (GCM) 10K type strain sequencing project: providing services to taxonomists for standard genome sequencing and annotation.</title>
        <authorList>
            <consortium name="The Broad Institute Genomics Platform"/>
            <consortium name="The Broad Institute Genome Sequencing Center for Infectious Disease"/>
            <person name="Wu L."/>
            <person name="Ma J."/>
        </authorList>
    </citation>
    <scope>NUCLEOTIDE SEQUENCE [LARGE SCALE GENOMIC DNA]</scope>
    <source>
        <strain evidence="15">CGMCC 1.15774</strain>
    </source>
</reference>
<dbReference type="Pfam" id="PF00753">
    <property type="entry name" value="Lactamase_B"/>
    <property type="match status" value="1"/>
</dbReference>
<keyword evidence="8" id="KW-0732">Signal</keyword>
<dbReference type="EC" id="3.5.2.6" evidence="6"/>
<feature type="domain" description="Metallo-beta-lactamase" evidence="13">
    <location>
        <begin position="56"/>
        <end position="225"/>
    </location>
</feature>
<comment type="cofactor">
    <cofactor evidence="2">
        <name>Zn(2+)</name>
        <dbReference type="ChEBI" id="CHEBI:29105"/>
    </cofactor>
</comment>